<sequence length="289" mass="33026">MKTGKASKTAQYMALFRALETTRDPEDRLFTDPYAIHFLDSGLKLATRASAIPFVWRFIGRTIQKRIPGAFSSGLARTRYIDDLLRKTITDGSKQVVILGAGFDTRAVRLDFLRSVPVIEIDHPDTARLKIATYKKRLGSLPENILCCQIDFNKQSLDGLARQHHFDFTKPTTVIWEGVTNYLTEEAVNLTFSFIARFPKGSHVIFTYVHQDVLDNPALFEGGEKLMSDLNNIEERWTFGLTPEQVPDYLQKFGLTLREDLGATDYRKKYIPGRSEKGYEFYRVALARK</sequence>
<dbReference type="Pfam" id="PF04072">
    <property type="entry name" value="LCM"/>
    <property type="match status" value="1"/>
</dbReference>
<comment type="similarity">
    <text evidence="1 4">Belongs to the UPF0677 family.</text>
</comment>
<keyword evidence="3 5" id="KW-0808">Transferase</keyword>
<evidence type="ECO:0000256" key="1">
    <source>
        <dbReference type="ARBA" id="ARBA00008138"/>
    </source>
</evidence>
<dbReference type="InterPro" id="IPR029063">
    <property type="entry name" value="SAM-dependent_MTases_sf"/>
</dbReference>
<keyword evidence="6" id="KW-1185">Reference proteome</keyword>
<dbReference type="InterPro" id="IPR007213">
    <property type="entry name" value="Ppm1/Ppm2/Tcmp"/>
</dbReference>
<evidence type="ECO:0000313" key="6">
    <source>
        <dbReference type="Proteomes" id="UP001319200"/>
    </source>
</evidence>
<evidence type="ECO:0000313" key="5">
    <source>
        <dbReference type="EMBL" id="MBT1695714.1"/>
    </source>
</evidence>
<dbReference type="PANTHER" id="PTHR43619">
    <property type="entry name" value="S-ADENOSYL-L-METHIONINE-DEPENDENT METHYLTRANSFERASE YKTD-RELATED"/>
    <property type="match status" value="1"/>
</dbReference>
<name>A0AAP2DKT7_9BACT</name>
<comment type="function">
    <text evidence="4">Exhibits S-adenosyl-L-methionine-dependent methyltransferase activity.</text>
</comment>
<keyword evidence="2 4" id="KW-0489">Methyltransferase</keyword>
<dbReference type="Gene3D" id="3.40.50.150">
    <property type="entry name" value="Vaccinia Virus protein VP39"/>
    <property type="match status" value="1"/>
</dbReference>
<organism evidence="5 6">
    <name type="scientific">Chryseosolibacter histidini</name>
    <dbReference type="NCBI Taxonomy" id="2782349"/>
    <lineage>
        <taxon>Bacteria</taxon>
        <taxon>Pseudomonadati</taxon>
        <taxon>Bacteroidota</taxon>
        <taxon>Cytophagia</taxon>
        <taxon>Cytophagales</taxon>
        <taxon>Chryseotaleaceae</taxon>
        <taxon>Chryseosolibacter</taxon>
    </lineage>
</organism>
<gene>
    <name evidence="5" type="ORF">KK083_02420</name>
</gene>
<dbReference type="SUPFAM" id="SSF53335">
    <property type="entry name" value="S-adenosyl-L-methionine-dependent methyltransferases"/>
    <property type="match status" value="1"/>
</dbReference>
<dbReference type="GO" id="GO:0032259">
    <property type="term" value="P:methylation"/>
    <property type="evidence" value="ECO:0007669"/>
    <property type="project" value="UniProtKB-KW"/>
</dbReference>
<evidence type="ECO:0000256" key="3">
    <source>
        <dbReference type="ARBA" id="ARBA00022679"/>
    </source>
</evidence>
<dbReference type="EMBL" id="JAHESF010000002">
    <property type="protein sequence ID" value="MBT1695714.1"/>
    <property type="molecule type" value="Genomic_DNA"/>
</dbReference>
<dbReference type="NCBIfam" id="TIGR00027">
    <property type="entry name" value="mthyl_TIGR00027"/>
    <property type="match status" value="1"/>
</dbReference>
<evidence type="ECO:0000256" key="2">
    <source>
        <dbReference type="ARBA" id="ARBA00022603"/>
    </source>
</evidence>
<evidence type="ECO:0000256" key="4">
    <source>
        <dbReference type="RuleBase" id="RU362030"/>
    </source>
</evidence>
<dbReference type="RefSeq" id="WP_254160337.1">
    <property type="nucleotide sequence ID" value="NZ_JAHESF010000002.1"/>
</dbReference>
<dbReference type="Proteomes" id="UP001319200">
    <property type="component" value="Unassembled WGS sequence"/>
</dbReference>
<proteinExistence type="inferred from homology"/>
<dbReference type="GO" id="GO:0008168">
    <property type="term" value="F:methyltransferase activity"/>
    <property type="evidence" value="ECO:0007669"/>
    <property type="project" value="UniProtKB-UniRule"/>
</dbReference>
<keyword evidence="4" id="KW-0949">S-adenosyl-L-methionine</keyword>
<comment type="caution">
    <text evidence="5">The sequence shown here is derived from an EMBL/GenBank/DDBJ whole genome shotgun (WGS) entry which is preliminary data.</text>
</comment>
<accession>A0AAP2DKT7</accession>
<dbReference type="PANTHER" id="PTHR43619:SF2">
    <property type="entry name" value="S-ADENOSYL-L-METHIONINE-DEPENDENT METHYLTRANSFERASES SUPERFAMILY PROTEIN"/>
    <property type="match status" value="1"/>
</dbReference>
<dbReference type="EC" id="2.1.1.-" evidence="4"/>
<dbReference type="InterPro" id="IPR011610">
    <property type="entry name" value="SAM_mthyl_Trfase_ML2640-like"/>
</dbReference>
<reference evidence="5 6" key="1">
    <citation type="submission" date="2021-05" db="EMBL/GenBank/DDBJ databases">
        <title>A Polyphasic approach of four new species of the genus Ohtaekwangia: Ohtaekwangia histidinii sp. nov., Ohtaekwangia cretensis sp. nov., Ohtaekwangia indiensis sp. nov., Ohtaekwangia reichenbachii sp. nov. from diverse environment.</title>
        <authorList>
            <person name="Octaviana S."/>
        </authorList>
    </citation>
    <scope>NUCLEOTIDE SEQUENCE [LARGE SCALE GENOMIC DNA]</scope>
    <source>
        <strain evidence="5 6">PWU4</strain>
    </source>
</reference>
<protein>
    <recommendedName>
        <fullName evidence="4">S-adenosyl-L-methionine-dependent methyltransferase</fullName>
        <ecNumber evidence="4">2.1.1.-</ecNumber>
    </recommendedName>
</protein>
<dbReference type="AlphaFoldDB" id="A0AAP2DKT7"/>